<sequence length="834" mass="95299">MNFRIRTLGDVLRDFKKCVDIIYTDVLLLLSDTVPIANIQDIIKAHFVNKEKCKNQIMTVMLSYNLNENRPYNDQFVVAYDVLTFKLLLYESLKNKKYLTITDSLLDNINSSKGRKGKQKCEKSAYARTNSEYTTGSSDCVTGSSDNIVSISNESISNEQILNHQGDICSNIMNINHIDNNYIRYKSRSDSTLDTSTNALLFFYDSVIPNIFIITPQVFKLFEQNFDYQCMHKDFIYNILNQEIKIEEIYVYELNNDYNYTECNQIIITLSDFRMYFNFYKTILERHIHPFISKASYLLPDLPKLVYTDPGIYKAKNVTIDETCKLLKLVSIDKYTYILANTIIENSIICKNCKIGKNVKIYNSIIGKNTIIKNNVTILGSYISENNIINDNVFINECCVIGRNTNIPANMEIHEYTRLSVYQYLKDKMTSNQKHKQYGDGVVNFNQVKKGITTDSTNNAENNETNNAKSNEKTNNTSTDVTTDETTTTTTITNIKESTSQHKKNEQYENEHIVIIDPAELNKYIIKMKYSKDELRLFSLVGNIDNYEKKQNKNLLTYDSFDESDQDSTGYVSTSDSTSSEMDTCNKNVSHLGGSDLGGSDLGGSDLGGSDLGGSDLGGSDLGGSHLGGSHLGGSDLGGSDISSTKLGNNNIKREADNSIITNTIDDTTANKSKDLSVILNHIDTEFDKKNIESDKYIFNNEISLLCKEAIEKPEFMSHKILEMKSFRLSLNYKDIDVLISFFPVIWNGINGIEFEKDTWVSYFDKNKIDLLFSSFLIEDQLYYETIYDLILQYSKQKFLENNVINNLYGPDKLCNIFEFLYHSDIFEFNYFKE</sequence>
<evidence type="ECO:0000313" key="4">
    <source>
        <dbReference type="Ensembl" id="ENSPTEP00000002485.1"/>
    </source>
</evidence>
<dbReference type="Ensembl" id="ENSPTET00000003859.1">
    <property type="protein sequence ID" value="ENSPTEP00000002485.1"/>
    <property type="gene ID" value="ENSPTEG00000002930.1"/>
</dbReference>
<evidence type="ECO:0000256" key="1">
    <source>
        <dbReference type="ARBA" id="ARBA00022490"/>
    </source>
</evidence>
<evidence type="ECO:0000313" key="5">
    <source>
        <dbReference type="Proteomes" id="UP000694416"/>
    </source>
</evidence>
<dbReference type="Gene3D" id="2.160.20.80">
    <property type="entry name" value="E3 ubiquitin-protein ligase SopA"/>
    <property type="match status" value="1"/>
</dbReference>
<keyword evidence="5" id="KW-1185">Reference proteome</keyword>
<proteinExistence type="predicted"/>
<dbReference type="Gene3D" id="1.25.40.180">
    <property type="match status" value="1"/>
</dbReference>
<dbReference type="GO" id="GO:0005851">
    <property type="term" value="C:eukaryotic translation initiation factor 2B complex"/>
    <property type="evidence" value="ECO:0007669"/>
    <property type="project" value="TreeGrafter"/>
</dbReference>
<accession>A0A8C9GE69</accession>
<dbReference type="SUPFAM" id="SSF141571">
    <property type="entry name" value="Pentapeptide repeat-like"/>
    <property type="match status" value="1"/>
</dbReference>
<feature type="region of interest" description="Disordered" evidence="2">
    <location>
        <begin position="560"/>
        <end position="630"/>
    </location>
</feature>
<dbReference type="InterPro" id="IPR051956">
    <property type="entry name" value="eIF2B_epsilon"/>
</dbReference>
<dbReference type="InterPro" id="IPR011004">
    <property type="entry name" value="Trimer_LpxA-like_sf"/>
</dbReference>
<dbReference type="InterPro" id="IPR016024">
    <property type="entry name" value="ARM-type_fold"/>
</dbReference>
<reference evidence="4" key="2">
    <citation type="submission" date="2025-09" db="UniProtKB">
        <authorList>
            <consortium name="Ensembl"/>
        </authorList>
    </citation>
    <scope>IDENTIFICATION</scope>
</reference>
<dbReference type="AlphaFoldDB" id="A0A8C9GE69"/>
<dbReference type="SUPFAM" id="SSF48371">
    <property type="entry name" value="ARM repeat"/>
    <property type="match status" value="1"/>
</dbReference>
<dbReference type="GO" id="GO:0005085">
    <property type="term" value="F:guanyl-nucleotide exchange factor activity"/>
    <property type="evidence" value="ECO:0007669"/>
    <property type="project" value="TreeGrafter"/>
</dbReference>
<name>A0A8C9GE69_9PRIM</name>
<organism evidence="4 5">
    <name type="scientific">Piliocolobus tephrosceles</name>
    <name type="common">Ugandan red Colobus</name>
    <dbReference type="NCBI Taxonomy" id="591936"/>
    <lineage>
        <taxon>Eukaryota</taxon>
        <taxon>Metazoa</taxon>
        <taxon>Chordata</taxon>
        <taxon>Craniata</taxon>
        <taxon>Vertebrata</taxon>
        <taxon>Euteleostomi</taxon>
        <taxon>Mammalia</taxon>
        <taxon>Eutheria</taxon>
        <taxon>Euarchontoglires</taxon>
        <taxon>Primates</taxon>
        <taxon>Haplorrhini</taxon>
        <taxon>Catarrhini</taxon>
        <taxon>Cercopithecidae</taxon>
        <taxon>Colobinae</taxon>
        <taxon>Piliocolobus</taxon>
    </lineage>
</organism>
<dbReference type="PANTHER" id="PTHR45887">
    <property type="entry name" value="TRANSLATION INITIATION FACTOR EIF-2B SUBUNIT EPSILON"/>
    <property type="match status" value="1"/>
</dbReference>
<dbReference type="InterPro" id="IPR003307">
    <property type="entry name" value="W2_domain"/>
</dbReference>
<feature type="compositionally biased region" description="Gly residues" evidence="2">
    <location>
        <begin position="595"/>
        <end position="630"/>
    </location>
</feature>
<dbReference type="Gene3D" id="2.160.10.10">
    <property type="entry name" value="Hexapeptide repeat proteins"/>
    <property type="match status" value="1"/>
</dbReference>
<dbReference type="InterPro" id="IPR001646">
    <property type="entry name" value="5peptide_repeat"/>
</dbReference>
<dbReference type="Proteomes" id="UP000694416">
    <property type="component" value="Unplaced"/>
</dbReference>
<dbReference type="PANTHER" id="PTHR45887:SF1">
    <property type="entry name" value="TRANSLATION INITIATION FACTOR EIF-2B SUBUNIT EPSILON"/>
    <property type="match status" value="1"/>
</dbReference>
<feature type="domain" description="W2" evidence="3">
    <location>
        <begin position="693"/>
        <end position="834"/>
    </location>
</feature>
<dbReference type="GO" id="GO:0031369">
    <property type="term" value="F:translation initiation factor binding"/>
    <property type="evidence" value="ECO:0007669"/>
    <property type="project" value="TreeGrafter"/>
</dbReference>
<dbReference type="GO" id="GO:0003743">
    <property type="term" value="F:translation initiation factor activity"/>
    <property type="evidence" value="ECO:0007669"/>
    <property type="project" value="TreeGrafter"/>
</dbReference>
<feature type="compositionally biased region" description="Low complexity" evidence="2">
    <location>
        <begin position="567"/>
        <end position="583"/>
    </location>
</feature>
<dbReference type="PROSITE" id="PS51363">
    <property type="entry name" value="W2"/>
    <property type="match status" value="1"/>
</dbReference>
<dbReference type="Pfam" id="PF00805">
    <property type="entry name" value="Pentapeptide"/>
    <property type="match status" value="1"/>
</dbReference>
<protein>
    <recommendedName>
        <fullName evidence="3">W2 domain-containing protein</fullName>
    </recommendedName>
</protein>
<dbReference type="InterPro" id="IPR056764">
    <property type="entry name" value="LbH_EIF2B3/5"/>
</dbReference>
<evidence type="ECO:0000259" key="3">
    <source>
        <dbReference type="PROSITE" id="PS51363"/>
    </source>
</evidence>
<dbReference type="Pfam" id="PF25084">
    <property type="entry name" value="LbH_EIF2B"/>
    <property type="match status" value="1"/>
</dbReference>
<dbReference type="SUPFAM" id="SSF51161">
    <property type="entry name" value="Trimeric LpxA-like enzymes"/>
    <property type="match status" value="1"/>
</dbReference>
<feature type="region of interest" description="Disordered" evidence="2">
    <location>
        <begin position="453"/>
        <end position="485"/>
    </location>
</feature>
<reference evidence="4" key="1">
    <citation type="submission" date="2025-08" db="UniProtKB">
        <authorList>
            <consortium name="Ensembl"/>
        </authorList>
    </citation>
    <scope>IDENTIFICATION</scope>
</reference>
<evidence type="ECO:0000256" key="2">
    <source>
        <dbReference type="SAM" id="MobiDB-lite"/>
    </source>
</evidence>
<keyword evidence="1" id="KW-0963">Cytoplasm</keyword>